<organism evidence="5 6">
    <name type="scientific">Candidatus Ornithospirochaeta stercoravium</name>
    <dbReference type="NCBI Taxonomy" id="2840897"/>
    <lineage>
        <taxon>Bacteria</taxon>
        <taxon>Pseudomonadati</taxon>
        <taxon>Spirochaetota</taxon>
        <taxon>Spirochaetia</taxon>
        <taxon>Spirochaetales</taxon>
        <taxon>Spirochaetaceae</taxon>
        <taxon>Spirochaetaceae incertae sedis</taxon>
        <taxon>Candidatus Ornithospirochaeta</taxon>
    </lineage>
</organism>
<dbReference type="PROSITE" id="PS51379">
    <property type="entry name" value="4FE4S_FER_2"/>
    <property type="match status" value="1"/>
</dbReference>
<evidence type="ECO:0000259" key="4">
    <source>
        <dbReference type="PROSITE" id="PS51379"/>
    </source>
</evidence>
<proteinExistence type="predicted"/>
<evidence type="ECO:0000256" key="2">
    <source>
        <dbReference type="ARBA" id="ARBA00023004"/>
    </source>
</evidence>
<dbReference type="SUPFAM" id="SSF46548">
    <property type="entry name" value="alpha-helical ferredoxin"/>
    <property type="match status" value="1"/>
</dbReference>
<comment type="caution">
    <text evidence="5">The sequence shown here is derived from an EMBL/GenBank/DDBJ whole genome shotgun (WGS) entry which is preliminary data.</text>
</comment>
<keyword evidence="3" id="KW-0411">Iron-sulfur</keyword>
<dbReference type="InterPro" id="IPR017896">
    <property type="entry name" value="4Fe4S_Fe-S-bd"/>
</dbReference>
<dbReference type="GO" id="GO:0046872">
    <property type="term" value="F:metal ion binding"/>
    <property type="evidence" value="ECO:0007669"/>
    <property type="project" value="UniProtKB-KW"/>
</dbReference>
<dbReference type="EMBL" id="JADIMF010000005">
    <property type="protein sequence ID" value="MBO8468233.1"/>
    <property type="molecule type" value="Genomic_DNA"/>
</dbReference>
<keyword evidence="1" id="KW-0479">Metal-binding</keyword>
<dbReference type="GO" id="GO:0051536">
    <property type="term" value="F:iron-sulfur cluster binding"/>
    <property type="evidence" value="ECO:0007669"/>
    <property type="project" value="UniProtKB-KW"/>
</dbReference>
<name>A0A9D9I903_9SPIO</name>
<evidence type="ECO:0000313" key="5">
    <source>
        <dbReference type="EMBL" id="MBO8468233.1"/>
    </source>
</evidence>
<feature type="domain" description="4Fe-4S ferredoxin-type" evidence="4">
    <location>
        <begin position="303"/>
        <end position="324"/>
    </location>
</feature>
<evidence type="ECO:0000256" key="1">
    <source>
        <dbReference type="ARBA" id="ARBA00022723"/>
    </source>
</evidence>
<dbReference type="AlphaFoldDB" id="A0A9D9I903"/>
<accession>A0A9D9I903</accession>
<dbReference type="PROSITE" id="PS00198">
    <property type="entry name" value="4FE4S_FER_1"/>
    <property type="match status" value="1"/>
</dbReference>
<gene>
    <name evidence="5" type="ORF">IAA72_00425</name>
</gene>
<dbReference type="Pfam" id="PF04015">
    <property type="entry name" value="DUF362"/>
    <property type="match status" value="1"/>
</dbReference>
<feature type="non-terminal residue" evidence="5">
    <location>
        <position position="324"/>
    </location>
</feature>
<reference evidence="5" key="2">
    <citation type="journal article" date="2021" name="PeerJ">
        <title>Extensive microbial diversity within the chicken gut microbiome revealed by metagenomics and culture.</title>
        <authorList>
            <person name="Gilroy R."/>
            <person name="Ravi A."/>
            <person name="Getino M."/>
            <person name="Pursley I."/>
            <person name="Horton D.L."/>
            <person name="Alikhan N.F."/>
            <person name="Baker D."/>
            <person name="Gharbi K."/>
            <person name="Hall N."/>
            <person name="Watson M."/>
            <person name="Adriaenssens E.M."/>
            <person name="Foster-Nyarko E."/>
            <person name="Jarju S."/>
            <person name="Secka A."/>
            <person name="Antonio M."/>
            <person name="Oren A."/>
            <person name="Chaudhuri R.R."/>
            <person name="La Ragione R."/>
            <person name="Hildebrand F."/>
            <person name="Pallen M.J."/>
        </authorList>
    </citation>
    <scope>NUCLEOTIDE SEQUENCE</scope>
    <source>
        <strain evidence="5">14700</strain>
    </source>
</reference>
<reference evidence="5" key="1">
    <citation type="submission" date="2020-10" db="EMBL/GenBank/DDBJ databases">
        <authorList>
            <person name="Gilroy R."/>
        </authorList>
    </citation>
    <scope>NUCLEOTIDE SEQUENCE</scope>
    <source>
        <strain evidence="5">14700</strain>
    </source>
</reference>
<evidence type="ECO:0000313" key="6">
    <source>
        <dbReference type="Proteomes" id="UP000810292"/>
    </source>
</evidence>
<dbReference type="Proteomes" id="UP000810292">
    <property type="component" value="Unassembled WGS sequence"/>
</dbReference>
<dbReference type="InterPro" id="IPR017900">
    <property type="entry name" value="4Fe4S_Fe_S_CS"/>
</dbReference>
<sequence>MTRCAITRCNDYSPLSLDTALRTIIDNTDFPEVNGKVVFIKPNILSDSLPEKAITTDARAVEALINILKEKGAEKIILGDSPGTQTGKLSLRLSSFDKTAERTGAVIQDFRESNRIHEIDGLKIPMAAALDNSDVVISFAKFKTHQLMSATGAVKNMFGTIPGLNKSPMHFRYRTPESFARFIMKVFSECHVDYAFIDAVIGMEGPGPGNGDPRHVGLMMGSENAYSLDKAEAMIMGYESVPLIATAEKAEPGITDSDYPLLKPEDTIISDYKRIGEGKKNTLRSIVGATIINAFHRHGSDRPRPIFDADKCKACSRCVEICPA</sequence>
<dbReference type="InterPro" id="IPR007160">
    <property type="entry name" value="DUF362"/>
</dbReference>
<evidence type="ECO:0000256" key="3">
    <source>
        <dbReference type="ARBA" id="ARBA00023014"/>
    </source>
</evidence>
<protein>
    <submittedName>
        <fullName evidence="5">DUF362 domain-containing protein</fullName>
    </submittedName>
</protein>
<keyword evidence="2" id="KW-0408">Iron</keyword>